<sequence length="120" mass="13553">MFGKKKRKAEQARIERDFAALTQDLDEELEAQASILSGPRDYALSIPDDDGFLAPNPSREEVKIKFSIRLLLLIISAILLITLVLLGWWRITLPAWAATILYLTLAIFFIGSFFVTGKKK</sequence>
<proteinExistence type="predicted"/>
<gene>
    <name evidence="2" type="ORF">BK816_04790</name>
</gene>
<keyword evidence="1" id="KW-0472">Membrane</keyword>
<organism evidence="2 3">
    <name type="scientific">Boudabousia tangfeifanii</name>
    <dbReference type="NCBI Taxonomy" id="1912795"/>
    <lineage>
        <taxon>Bacteria</taxon>
        <taxon>Bacillati</taxon>
        <taxon>Actinomycetota</taxon>
        <taxon>Actinomycetes</taxon>
        <taxon>Actinomycetales</taxon>
        <taxon>Actinomycetaceae</taxon>
        <taxon>Boudabousia</taxon>
    </lineage>
</organism>
<dbReference type="EMBL" id="CP017812">
    <property type="protein sequence ID" value="AOZ72690.1"/>
    <property type="molecule type" value="Genomic_DNA"/>
</dbReference>
<protein>
    <submittedName>
        <fullName evidence="2">Uncharacterized protein</fullName>
    </submittedName>
</protein>
<feature type="transmembrane region" description="Helical" evidence="1">
    <location>
        <begin position="68"/>
        <end position="89"/>
    </location>
</feature>
<evidence type="ECO:0000313" key="2">
    <source>
        <dbReference type="EMBL" id="AOZ72690.1"/>
    </source>
</evidence>
<keyword evidence="1" id="KW-0812">Transmembrane</keyword>
<dbReference type="Proteomes" id="UP000176288">
    <property type="component" value="Chromosome"/>
</dbReference>
<dbReference type="RefSeq" id="WP_071164156.1">
    <property type="nucleotide sequence ID" value="NZ_CP017812.1"/>
</dbReference>
<name>A0A1D9MKK1_9ACTO</name>
<accession>A0A1D9MKK1</accession>
<evidence type="ECO:0000313" key="3">
    <source>
        <dbReference type="Proteomes" id="UP000176288"/>
    </source>
</evidence>
<keyword evidence="3" id="KW-1185">Reference proteome</keyword>
<feature type="transmembrane region" description="Helical" evidence="1">
    <location>
        <begin position="95"/>
        <end position="115"/>
    </location>
</feature>
<dbReference type="KEGG" id="avu:BK816_04790"/>
<keyword evidence="1" id="KW-1133">Transmembrane helix</keyword>
<reference evidence="2 3" key="1">
    <citation type="submission" date="2016-10" db="EMBL/GenBank/DDBJ databases">
        <title>Actinomyces aegypiusis sp. nov., isolated from the Aegypius monachus in Qinghai Tibet Plateau China.</title>
        <authorList>
            <person name="Wang Y."/>
        </authorList>
    </citation>
    <scope>NUCLEOTIDE SEQUENCE [LARGE SCALE GENOMIC DNA]</scope>
    <source>
        <strain evidence="2 3">VUL4_3</strain>
    </source>
</reference>
<evidence type="ECO:0000256" key="1">
    <source>
        <dbReference type="SAM" id="Phobius"/>
    </source>
</evidence>
<dbReference type="AlphaFoldDB" id="A0A1D9MKK1"/>